<accession>A0A7J0GDT3</accession>
<reference evidence="2 3" key="1">
    <citation type="submission" date="2019-07" db="EMBL/GenBank/DDBJ databases">
        <title>De Novo Assembly of kiwifruit Actinidia rufa.</title>
        <authorList>
            <person name="Sugita-Konishi S."/>
            <person name="Sato K."/>
            <person name="Mori E."/>
            <person name="Abe Y."/>
            <person name="Kisaki G."/>
            <person name="Hamano K."/>
            <person name="Suezawa K."/>
            <person name="Otani M."/>
            <person name="Fukuda T."/>
            <person name="Manabe T."/>
            <person name="Gomi K."/>
            <person name="Tabuchi M."/>
            <person name="Akimitsu K."/>
            <person name="Kataoka I."/>
        </authorList>
    </citation>
    <scope>NUCLEOTIDE SEQUENCE [LARGE SCALE GENOMIC DNA]</scope>
    <source>
        <strain evidence="3">cv. Fuchu</strain>
    </source>
</reference>
<comment type="caution">
    <text evidence="2">The sequence shown here is derived from an EMBL/GenBank/DDBJ whole genome shotgun (WGS) entry which is preliminary data.</text>
</comment>
<dbReference type="Proteomes" id="UP000585474">
    <property type="component" value="Unassembled WGS sequence"/>
</dbReference>
<protein>
    <submittedName>
        <fullName evidence="2">Uncharacterized protein</fullName>
    </submittedName>
</protein>
<feature type="compositionally biased region" description="Low complexity" evidence="1">
    <location>
        <begin position="121"/>
        <end position="132"/>
    </location>
</feature>
<proteinExistence type="predicted"/>
<evidence type="ECO:0000313" key="2">
    <source>
        <dbReference type="EMBL" id="GFZ08902.1"/>
    </source>
</evidence>
<organism evidence="2 3">
    <name type="scientific">Actinidia rufa</name>
    <dbReference type="NCBI Taxonomy" id="165716"/>
    <lineage>
        <taxon>Eukaryota</taxon>
        <taxon>Viridiplantae</taxon>
        <taxon>Streptophyta</taxon>
        <taxon>Embryophyta</taxon>
        <taxon>Tracheophyta</taxon>
        <taxon>Spermatophyta</taxon>
        <taxon>Magnoliopsida</taxon>
        <taxon>eudicotyledons</taxon>
        <taxon>Gunneridae</taxon>
        <taxon>Pentapetalae</taxon>
        <taxon>asterids</taxon>
        <taxon>Ericales</taxon>
        <taxon>Actinidiaceae</taxon>
        <taxon>Actinidia</taxon>
    </lineage>
</organism>
<evidence type="ECO:0000256" key="1">
    <source>
        <dbReference type="SAM" id="MobiDB-lite"/>
    </source>
</evidence>
<evidence type="ECO:0000313" key="3">
    <source>
        <dbReference type="Proteomes" id="UP000585474"/>
    </source>
</evidence>
<dbReference type="AlphaFoldDB" id="A0A7J0GDT3"/>
<feature type="region of interest" description="Disordered" evidence="1">
    <location>
        <begin position="121"/>
        <end position="143"/>
    </location>
</feature>
<keyword evidence="3" id="KW-1185">Reference proteome</keyword>
<dbReference type="EMBL" id="BJWL01000020">
    <property type="protein sequence ID" value="GFZ08902.1"/>
    <property type="molecule type" value="Genomic_DNA"/>
</dbReference>
<sequence length="143" mass="15001">MISHVQESSVTTESSSAPVALISHPDLSQSQHTPAQHMPVHHVTNCKSLTGDLGTLADYFGFPSVLLGGTDIILNTFPLPSLYEVFAIIDGYERRRHLILASPTISSGPSPISNQMAFAASSGLGSRSSGGRPIAPTMGDTGQ</sequence>
<name>A0A7J0GDT3_9ERIC</name>
<gene>
    <name evidence="2" type="ORF">Acr_20g0007100</name>
</gene>